<feature type="signal peptide" evidence="9">
    <location>
        <begin position="1"/>
        <end position="25"/>
    </location>
</feature>
<keyword evidence="7" id="KW-0624">Polysaccharide degradation</keyword>
<dbReference type="EC" id="3.2.1.4" evidence="2"/>
<evidence type="ECO:0000256" key="2">
    <source>
        <dbReference type="ARBA" id="ARBA00012601"/>
    </source>
</evidence>
<comment type="caution">
    <text evidence="11">The sequence shown here is derived from an EMBL/GenBank/DDBJ whole genome shotgun (WGS) entry which is preliminary data.</text>
</comment>
<evidence type="ECO:0000256" key="9">
    <source>
        <dbReference type="SAM" id="SignalP"/>
    </source>
</evidence>
<dbReference type="EMBL" id="LQRA01000099">
    <property type="protein sequence ID" value="KZE72848.1"/>
    <property type="molecule type" value="Genomic_DNA"/>
</dbReference>
<reference evidence="12" key="1">
    <citation type="submission" date="2016-01" db="EMBL/GenBank/DDBJ databases">
        <title>Draft genome of Chromobacterium sp. F49.</title>
        <authorList>
            <person name="Hong K.W."/>
        </authorList>
    </citation>
    <scope>NUCLEOTIDE SEQUENCE [LARGE SCALE GENOMIC DNA]</scope>
    <source>
        <strain evidence="12">M63</strain>
    </source>
</reference>
<dbReference type="Proteomes" id="UP000076563">
    <property type="component" value="Unassembled WGS sequence"/>
</dbReference>
<feature type="chain" id="PRO_5007846225" description="cellulase" evidence="9">
    <location>
        <begin position="26"/>
        <end position="375"/>
    </location>
</feature>
<dbReference type="OrthoDB" id="9800475at2"/>
<dbReference type="GO" id="GO:0008810">
    <property type="term" value="F:cellulase activity"/>
    <property type="evidence" value="ECO:0007669"/>
    <property type="project" value="UniProtKB-EC"/>
</dbReference>
<dbReference type="InterPro" id="IPR017853">
    <property type="entry name" value="GH"/>
</dbReference>
<dbReference type="InterPro" id="IPR018087">
    <property type="entry name" value="Glyco_hydro_5_CS"/>
</dbReference>
<protein>
    <recommendedName>
        <fullName evidence="2">cellulase</fullName>
        <ecNumber evidence="2">3.2.1.4</ecNumber>
    </recommendedName>
</protein>
<evidence type="ECO:0000256" key="5">
    <source>
        <dbReference type="ARBA" id="ARBA00023277"/>
    </source>
</evidence>
<dbReference type="AlphaFoldDB" id="A0A163U5P2"/>
<evidence type="ECO:0000256" key="1">
    <source>
        <dbReference type="ARBA" id="ARBA00000966"/>
    </source>
</evidence>
<dbReference type="Gene3D" id="3.20.20.80">
    <property type="entry name" value="Glycosidases"/>
    <property type="match status" value="1"/>
</dbReference>
<dbReference type="GO" id="GO:0030245">
    <property type="term" value="P:cellulose catabolic process"/>
    <property type="evidence" value="ECO:0007669"/>
    <property type="project" value="UniProtKB-KW"/>
</dbReference>
<proteinExistence type="inferred from homology"/>
<evidence type="ECO:0000256" key="6">
    <source>
        <dbReference type="ARBA" id="ARBA00023295"/>
    </source>
</evidence>
<dbReference type="PROSITE" id="PS00659">
    <property type="entry name" value="GLYCOSYL_HYDROL_F5"/>
    <property type="match status" value="1"/>
</dbReference>
<evidence type="ECO:0000259" key="10">
    <source>
        <dbReference type="Pfam" id="PF00150"/>
    </source>
</evidence>
<sequence length="375" mass="42582">MKRKVWRLTLVLFLMGSMLGFQVSADSPNYYHTSGNRIVDSKGNAAIFKGINWFGFETSNFTPHGLWTRSMDGLLDQMKGKGYNLLRIPYTNEMFLPGKMPNSIDYWKNPDLQGLKPIEILDKLIEKAGARGMKVILDRHRPTSAEQSELWYTPTVSETTWVEDWKMLAKRYLGNDTVIGADLHNEPHGNACWGCGDLARDWRLAAERAGNAILSVNSNWLIIVEGVSSNIQGQTGNYWWGGNLKGVQNDPVRLTVTNRIVYSPHDYGPGVASQPWFSDPAFPNNLPGIWDAYWGYIHKNNIAPILVGEFGGRSVDMTSAEGKWQNKLVDYIRLQKLYWTYWCVNPNSGDTGGLLLDDWVTWNQPKQVMLDRLME</sequence>
<dbReference type="PANTHER" id="PTHR35923">
    <property type="entry name" value="MAJOR EXTRACELLULAR ENDOGLUCANASE"/>
    <property type="match status" value="1"/>
</dbReference>
<evidence type="ECO:0000313" key="11">
    <source>
        <dbReference type="EMBL" id="KZE72848.1"/>
    </source>
</evidence>
<organism evidence="11 12">
    <name type="scientific">Paenibacillus elgii</name>
    <dbReference type="NCBI Taxonomy" id="189691"/>
    <lineage>
        <taxon>Bacteria</taxon>
        <taxon>Bacillati</taxon>
        <taxon>Bacillota</taxon>
        <taxon>Bacilli</taxon>
        <taxon>Bacillales</taxon>
        <taxon>Paenibacillaceae</taxon>
        <taxon>Paenibacillus</taxon>
    </lineage>
</organism>
<evidence type="ECO:0000256" key="7">
    <source>
        <dbReference type="ARBA" id="ARBA00023326"/>
    </source>
</evidence>
<keyword evidence="4" id="KW-0136">Cellulose degradation</keyword>
<evidence type="ECO:0000256" key="3">
    <source>
        <dbReference type="ARBA" id="ARBA00022801"/>
    </source>
</evidence>
<keyword evidence="3 8" id="KW-0378">Hydrolase</keyword>
<comment type="similarity">
    <text evidence="8">Belongs to the glycosyl hydrolase 5 (cellulase A) family.</text>
</comment>
<evidence type="ECO:0000313" key="12">
    <source>
        <dbReference type="Proteomes" id="UP000076563"/>
    </source>
</evidence>
<evidence type="ECO:0000256" key="4">
    <source>
        <dbReference type="ARBA" id="ARBA00023001"/>
    </source>
</evidence>
<feature type="domain" description="Glycoside hydrolase family 5" evidence="10">
    <location>
        <begin position="46"/>
        <end position="348"/>
    </location>
</feature>
<keyword evidence="12" id="KW-1185">Reference proteome</keyword>
<keyword evidence="9" id="KW-0732">Signal</keyword>
<gene>
    <name evidence="11" type="ORF">AV654_04580</name>
</gene>
<dbReference type="InterPro" id="IPR001547">
    <property type="entry name" value="Glyco_hydro_5"/>
</dbReference>
<keyword evidence="5" id="KW-0119">Carbohydrate metabolism</keyword>
<dbReference type="SUPFAM" id="SSF51445">
    <property type="entry name" value="(Trans)glycosidases"/>
    <property type="match status" value="1"/>
</dbReference>
<dbReference type="PANTHER" id="PTHR35923:SF2">
    <property type="entry name" value="ENDOGLUCANASE"/>
    <property type="match status" value="1"/>
</dbReference>
<accession>A0A163U5P2</accession>
<keyword evidence="6 8" id="KW-0326">Glycosidase</keyword>
<name>A0A163U5P2_9BACL</name>
<comment type="catalytic activity">
    <reaction evidence="1">
        <text>Endohydrolysis of (1-&gt;4)-beta-D-glucosidic linkages in cellulose, lichenin and cereal beta-D-glucans.</text>
        <dbReference type="EC" id="3.2.1.4"/>
    </reaction>
</comment>
<evidence type="ECO:0000256" key="8">
    <source>
        <dbReference type="RuleBase" id="RU361153"/>
    </source>
</evidence>
<dbReference type="Pfam" id="PF00150">
    <property type="entry name" value="Cellulase"/>
    <property type="match status" value="1"/>
</dbReference>